<comment type="caution">
    <text evidence="7">The sequence shown here is derived from an EMBL/GenBank/DDBJ whole genome shotgun (WGS) entry which is preliminary data.</text>
</comment>
<feature type="transmembrane region" description="Helical" evidence="6">
    <location>
        <begin position="129"/>
        <end position="150"/>
    </location>
</feature>
<organism evidence="7 8">
    <name type="scientific">Pristionchus fissidentatus</name>
    <dbReference type="NCBI Taxonomy" id="1538716"/>
    <lineage>
        <taxon>Eukaryota</taxon>
        <taxon>Metazoa</taxon>
        <taxon>Ecdysozoa</taxon>
        <taxon>Nematoda</taxon>
        <taxon>Chromadorea</taxon>
        <taxon>Rhabditida</taxon>
        <taxon>Rhabditina</taxon>
        <taxon>Diplogasteromorpha</taxon>
        <taxon>Diplogasteroidea</taxon>
        <taxon>Neodiplogasteridae</taxon>
        <taxon>Pristionchus</taxon>
    </lineage>
</organism>
<dbReference type="InterPro" id="IPR050920">
    <property type="entry name" value="Nematode_rcpt-like_delta"/>
</dbReference>
<evidence type="ECO:0000313" key="7">
    <source>
        <dbReference type="EMBL" id="GMT22934.1"/>
    </source>
</evidence>
<evidence type="ECO:0000256" key="4">
    <source>
        <dbReference type="ARBA" id="ARBA00022989"/>
    </source>
</evidence>
<reference evidence="7" key="1">
    <citation type="submission" date="2023-10" db="EMBL/GenBank/DDBJ databases">
        <title>Genome assembly of Pristionchus species.</title>
        <authorList>
            <person name="Yoshida K."/>
            <person name="Sommer R.J."/>
        </authorList>
    </citation>
    <scope>NUCLEOTIDE SEQUENCE</scope>
    <source>
        <strain evidence="7">RS5133</strain>
    </source>
</reference>
<gene>
    <name evidence="7" type="ORF">PFISCL1PPCAC_14230</name>
</gene>
<evidence type="ECO:0000313" key="8">
    <source>
        <dbReference type="Proteomes" id="UP001432322"/>
    </source>
</evidence>
<evidence type="ECO:0000256" key="5">
    <source>
        <dbReference type="ARBA" id="ARBA00023136"/>
    </source>
</evidence>
<dbReference type="Pfam" id="PF10317">
    <property type="entry name" value="7TM_GPCR_Srd"/>
    <property type="match status" value="1"/>
</dbReference>
<dbReference type="InterPro" id="IPR019421">
    <property type="entry name" value="7TM_GPCR_serpentine_rcpt_Srd"/>
</dbReference>
<evidence type="ECO:0000256" key="3">
    <source>
        <dbReference type="ARBA" id="ARBA00022692"/>
    </source>
</evidence>
<protein>
    <recommendedName>
        <fullName evidence="9">G protein-coupled receptor</fullName>
    </recommendedName>
</protein>
<evidence type="ECO:0008006" key="9">
    <source>
        <dbReference type="Google" id="ProtNLM"/>
    </source>
</evidence>
<keyword evidence="8" id="KW-1185">Reference proteome</keyword>
<dbReference type="Proteomes" id="UP001432322">
    <property type="component" value="Unassembled WGS sequence"/>
</dbReference>
<evidence type="ECO:0000256" key="2">
    <source>
        <dbReference type="ARBA" id="ARBA00009166"/>
    </source>
</evidence>
<keyword evidence="3 6" id="KW-0812">Transmembrane</keyword>
<sequence length="196" mass="22017">MGMSAILSLHYLLAFFSILFNVLLIVIIAKRTAPSFRSYAILILEECSFELFSALSNLLSMQRSPCISRLIPIPGTTIFASMGVCSRVSASFCYFFHTMTVCGYVCTVFITSIQLVFRAHLLEQTTPSFIEFWIIPIAAVVFGLHVNVWYHQTEEATLKPIVEGVFPEFVERRLPINGHDSLSLHVLAVNSLYAIE</sequence>
<dbReference type="PANTHER" id="PTHR22945">
    <property type="entry name" value="SERPENTINE RECEPTOR, CLASS D DELTA"/>
    <property type="match status" value="1"/>
</dbReference>
<proteinExistence type="inferred from homology"/>
<dbReference type="GO" id="GO:0016020">
    <property type="term" value="C:membrane"/>
    <property type="evidence" value="ECO:0007669"/>
    <property type="project" value="UniProtKB-SubCell"/>
</dbReference>
<evidence type="ECO:0000256" key="6">
    <source>
        <dbReference type="SAM" id="Phobius"/>
    </source>
</evidence>
<keyword evidence="5 6" id="KW-0472">Membrane</keyword>
<feature type="transmembrane region" description="Helical" evidence="6">
    <location>
        <begin position="6"/>
        <end position="29"/>
    </location>
</feature>
<keyword evidence="4 6" id="KW-1133">Transmembrane helix</keyword>
<dbReference type="PANTHER" id="PTHR22945:SF40">
    <property type="entry name" value="SERPENTINE RECEPTOR, CLASS D (DELTA)-RELATED"/>
    <property type="match status" value="1"/>
</dbReference>
<name>A0AAV5VX17_9BILA</name>
<accession>A0AAV5VX17</accession>
<comment type="subcellular location">
    <subcellularLocation>
        <location evidence="1">Membrane</location>
        <topology evidence="1">Multi-pass membrane protein</topology>
    </subcellularLocation>
</comment>
<comment type="similarity">
    <text evidence="2">Belongs to the nematode receptor-like protein srd family.</text>
</comment>
<dbReference type="EMBL" id="BTSY01000004">
    <property type="protein sequence ID" value="GMT22934.1"/>
    <property type="molecule type" value="Genomic_DNA"/>
</dbReference>
<feature type="transmembrane region" description="Helical" evidence="6">
    <location>
        <begin position="95"/>
        <end position="117"/>
    </location>
</feature>
<evidence type="ECO:0000256" key="1">
    <source>
        <dbReference type="ARBA" id="ARBA00004141"/>
    </source>
</evidence>
<dbReference type="AlphaFoldDB" id="A0AAV5VX17"/>